<name>A0A2B7XR62_9EURO</name>
<feature type="region of interest" description="Disordered" evidence="1">
    <location>
        <begin position="250"/>
        <end position="275"/>
    </location>
</feature>
<protein>
    <recommendedName>
        <fullName evidence="2">T6SS Phospholipase effector Tle1-like catalytic domain-containing protein</fullName>
    </recommendedName>
</protein>
<proteinExistence type="predicted"/>
<keyword evidence="4" id="KW-1185">Reference proteome</keyword>
<evidence type="ECO:0000313" key="3">
    <source>
        <dbReference type="EMBL" id="PGH11460.1"/>
    </source>
</evidence>
<gene>
    <name evidence="3" type="ORF">AJ79_04835</name>
</gene>
<sequence length="482" mass="54202">MGDPTPSSTAGCCHCNGKPEPPREIVLCFDGTGNTLGEGGETNILKIFRVLDRTKENRSGIGTESAPVSFGGVPLNSRSSLLGSSKVLDMALASSFDQHVLGGYRFLMRRYKPGAKIYLFGFSRGAYTARFLSEMVDYTGLPKADNEELVPLIWKAFWTFRFRSEKKHHTERYNAYRFLRTCRETLCNPVSRTHFLGLFDTVNSVAELKQECEGVPTARIIRHAVSIDERRLKFQPVLISPRIGNRGNWLLEKNRKDQKNKGKDAADDVDSDSDDEDAVDLEEVYFAGDHSDVGGGHELEPAEMWPASHVPLVWMLGEAAKAGLTFNDNRLVWELGSEVSEPLPETIENENSSRKSPVIEASLNGVLHNSLDFDDSKNKMLTLFWRLLEILPFKRLHSQPDGSQKLSRRPVRGGLARAIPRNSRVHGSVVTRLRKHNDYKPTNLTGVAELRDAKNEAENWVCVDKGQVGEFWMRKEERLASR</sequence>
<dbReference type="InterPro" id="IPR018712">
    <property type="entry name" value="Tle1-like_cat"/>
</dbReference>
<feature type="domain" description="T6SS Phospholipase effector Tle1-like catalytic" evidence="2">
    <location>
        <begin position="23"/>
        <end position="317"/>
    </location>
</feature>
<dbReference type="EMBL" id="PDNB01000072">
    <property type="protein sequence ID" value="PGH11460.1"/>
    <property type="molecule type" value="Genomic_DNA"/>
</dbReference>
<feature type="compositionally biased region" description="Basic and acidic residues" evidence="1">
    <location>
        <begin position="252"/>
        <end position="266"/>
    </location>
</feature>
<evidence type="ECO:0000256" key="1">
    <source>
        <dbReference type="SAM" id="MobiDB-lite"/>
    </source>
</evidence>
<evidence type="ECO:0000259" key="2">
    <source>
        <dbReference type="Pfam" id="PF09994"/>
    </source>
</evidence>
<dbReference type="AlphaFoldDB" id="A0A2B7XR62"/>
<reference evidence="3 4" key="1">
    <citation type="submission" date="2017-10" db="EMBL/GenBank/DDBJ databases">
        <title>Comparative genomics in systemic dimorphic fungi from Ajellomycetaceae.</title>
        <authorList>
            <person name="Munoz J.F."/>
            <person name="Mcewen J.G."/>
            <person name="Clay O.K."/>
            <person name="Cuomo C.A."/>
        </authorList>
    </citation>
    <scope>NUCLEOTIDE SEQUENCE [LARGE SCALE GENOMIC DNA]</scope>
    <source>
        <strain evidence="3 4">UAMH5409</strain>
    </source>
</reference>
<evidence type="ECO:0000313" key="4">
    <source>
        <dbReference type="Proteomes" id="UP000223968"/>
    </source>
</evidence>
<dbReference type="OrthoDB" id="3162439at2759"/>
<dbReference type="STRING" id="1447875.A0A2B7XR62"/>
<comment type="caution">
    <text evidence="3">The sequence shown here is derived from an EMBL/GenBank/DDBJ whole genome shotgun (WGS) entry which is preliminary data.</text>
</comment>
<dbReference type="Proteomes" id="UP000223968">
    <property type="component" value="Unassembled WGS sequence"/>
</dbReference>
<organism evidence="3 4">
    <name type="scientific">Helicocarpus griseus UAMH5409</name>
    <dbReference type="NCBI Taxonomy" id="1447875"/>
    <lineage>
        <taxon>Eukaryota</taxon>
        <taxon>Fungi</taxon>
        <taxon>Dikarya</taxon>
        <taxon>Ascomycota</taxon>
        <taxon>Pezizomycotina</taxon>
        <taxon>Eurotiomycetes</taxon>
        <taxon>Eurotiomycetidae</taxon>
        <taxon>Onygenales</taxon>
        <taxon>Ajellomycetaceae</taxon>
        <taxon>Helicocarpus</taxon>
    </lineage>
</organism>
<dbReference type="PANTHER" id="PTHR33840:SF2">
    <property type="entry name" value="TLE1 PHOSPHOLIPASE DOMAIN-CONTAINING PROTEIN"/>
    <property type="match status" value="1"/>
</dbReference>
<accession>A0A2B7XR62</accession>
<dbReference type="Pfam" id="PF09994">
    <property type="entry name" value="T6SS_Tle1-like_cat"/>
    <property type="match status" value="1"/>
</dbReference>
<dbReference type="PANTHER" id="PTHR33840">
    <property type="match status" value="1"/>
</dbReference>